<dbReference type="Pfam" id="PF08327">
    <property type="entry name" value="AHSA1"/>
    <property type="match status" value="1"/>
</dbReference>
<evidence type="ECO:0000259" key="2">
    <source>
        <dbReference type="Pfam" id="PF08327"/>
    </source>
</evidence>
<name>A0A379LY41_9NOCA</name>
<dbReference type="InterPro" id="IPR013538">
    <property type="entry name" value="ASHA1/2-like_C"/>
</dbReference>
<dbReference type="Gene3D" id="3.30.530.20">
    <property type="match status" value="1"/>
</dbReference>
<keyword evidence="4" id="KW-1185">Reference proteome</keyword>
<feature type="domain" description="Activator of Hsp90 ATPase homologue 1/2-like C-terminal" evidence="2">
    <location>
        <begin position="23"/>
        <end position="154"/>
    </location>
</feature>
<dbReference type="SUPFAM" id="SSF55961">
    <property type="entry name" value="Bet v1-like"/>
    <property type="match status" value="1"/>
</dbReference>
<protein>
    <submittedName>
        <fullName evidence="3">Activator of Hsp90 ATPase homolog 1-like protein</fullName>
    </submittedName>
</protein>
<evidence type="ECO:0000313" key="4">
    <source>
        <dbReference type="Proteomes" id="UP000254569"/>
    </source>
</evidence>
<dbReference type="Proteomes" id="UP000254569">
    <property type="component" value="Unassembled WGS sequence"/>
</dbReference>
<evidence type="ECO:0000313" key="3">
    <source>
        <dbReference type="EMBL" id="SUE14994.1"/>
    </source>
</evidence>
<comment type="similarity">
    <text evidence="1">Belongs to the AHA1 family.</text>
</comment>
<sequence length="161" mass="18189">MSNALTLSVPEGVPFIDYEREFDFPVADVFRAHKDPDLVARWLGPRGMKIEIEQFDFRTGGSYRYRHSDERGSYRFAGVFHTVRDNEFVVQTFEYLGFPDVVSLETLTFVDLGDGRCKLVGHSVYPSTEARDGMAQSGMETGLSEGFEQLDEALAQETASR</sequence>
<dbReference type="InterPro" id="IPR023393">
    <property type="entry name" value="START-like_dom_sf"/>
</dbReference>
<dbReference type="EMBL" id="UGVI01000001">
    <property type="protein sequence ID" value="SUE14994.1"/>
    <property type="molecule type" value="Genomic_DNA"/>
</dbReference>
<gene>
    <name evidence="3" type="ORF">NCTC13296_01847</name>
</gene>
<reference evidence="3 4" key="1">
    <citation type="submission" date="2018-06" db="EMBL/GenBank/DDBJ databases">
        <authorList>
            <consortium name="Pathogen Informatics"/>
            <person name="Doyle S."/>
        </authorList>
    </citation>
    <scope>NUCLEOTIDE SEQUENCE [LARGE SCALE GENOMIC DNA]</scope>
    <source>
        <strain evidence="3 4">NCTC13296</strain>
    </source>
</reference>
<evidence type="ECO:0000256" key="1">
    <source>
        <dbReference type="ARBA" id="ARBA00006817"/>
    </source>
</evidence>
<accession>A0A379LY41</accession>
<dbReference type="AlphaFoldDB" id="A0A379LY41"/>
<dbReference type="CDD" id="cd07826">
    <property type="entry name" value="SRPBCC_CalC_Aha1-like_9"/>
    <property type="match status" value="1"/>
</dbReference>
<dbReference type="RefSeq" id="WP_064062546.1">
    <property type="nucleotide sequence ID" value="NZ_CP101467.1"/>
</dbReference>
<organism evidence="3 4">
    <name type="scientific">Rhodococcus gordoniae</name>
    <dbReference type="NCBI Taxonomy" id="223392"/>
    <lineage>
        <taxon>Bacteria</taxon>
        <taxon>Bacillati</taxon>
        <taxon>Actinomycetota</taxon>
        <taxon>Actinomycetes</taxon>
        <taxon>Mycobacteriales</taxon>
        <taxon>Nocardiaceae</taxon>
        <taxon>Rhodococcus</taxon>
    </lineage>
</organism>
<dbReference type="OrthoDB" id="5185819at2"/>
<proteinExistence type="inferred from homology"/>